<proteinExistence type="predicted"/>
<dbReference type="AlphaFoldDB" id="A0A0D7X0W5"/>
<sequence>MANLLKIFTKDSFVLALVSIILGLLLGAVVMLIGGYDPIVAYSALFSRVYGDSYNFGEAIREMTPLILTGLAFAFAARAGLFNIGGEGQFLVGMTAASIVGIKLHGLPAIIHAPLAIIAGAVFGGLWAAIAGYLKAKRGVNEVITCIMMNWIGLYLANLVINQFALLQGENRSVDIQPSASISIEWLSQMMGNARVHWGTVIAVLAAVFFYIFMWKTKQGYELRAVGFNQDASRYAGMNVNRNIVKAMFISGVFAGLAGAFEVLGVFHYQSVMAGSPGTGFDGIAVALIGMNNPFGVLLGSVLFGTLTYGSAGMSFSADVPPEIIRIVIGSIIFFIAAQGIVRWVVKPLYSKRKKEKVL</sequence>
<keyword evidence="3 6" id="KW-0812">Transmembrane</keyword>
<accession>A0A0D7X0W5</accession>
<feature type="transmembrane region" description="Helical" evidence="6">
    <location>
        <begin position="12"/>
        <end position="36"/>
    </location>
</feature>
<evidence type="ECO:0000256" key="4">
    <source>
        <dbReference type="ARBA" id="ARBA00022989"/>
    </source>
</evidence>
<keyword evidence="4 6" id="KW-1133">Transmembrane helix</keyword>
<evidence type="ECO:0000256" key="3">
    <source>
        <dbReference type="ARBA" id="ARBA00022692"/>
    </source>
</evidence>
<dbReference type="Pfam" id="PF02653">
    <property type="entry name" value="BPD_transp_2"/>
    <property type="match status" value="1"/>
</dbReference>
<evidence type="ECO:0000256" key="2">
    <source>
        <dbReference type="ARBA" id="ARBA00022475"/>
    </source>
</evidence>
<feature type="transmembrane region" description="Helical" evidence="6">
    <location>
        <begin position="111"/>
        <end position="134"/>
    </location>
</feature>
<feature type="transmembrane region" description="Helical" evidence="6">
    <location>
        <begin position="324"/>
        <end position="346"/>
    </location>
</feature>
<evidence type="ECO:0000313" key="7">
    <source>
        <dbReference type="EMBL" id="KJD45050.1"/>
    </source>
</evidence>
<comment type="subcellular location">
    <subcellularLocation>
        <location evidence="1">Cell membrane</location>
        <topology evidence="1">Multi-pass membrane protein</topology>
    </subcellularLocation>
</comment>
<dbReference type="PANTHER" id="PTHR47089">
    <property type="entry name" value="ABC TRANSPORTER, PERMEASE PROTEIN"/>
    <property type="match status" value="1"/>
</dbReference>
<dbReference type="InterPro" id="IPR001851">
    <property type="entry name" value="ABC_transp_permease"/>
</dbReference>
<dbReference type="PANTHER" id="PTHR47089:SF1">
    <property type="entry name" value="GUANOSINE ABC TRANSPORTER PERMEASE PROTEIN NUPP"/>
    <property type="match status" value="1"/>
</dbReference>
<dbReference type="EMBL" id="JTHP01000025">
    <property type="protein sequence ID" value="KJD45050.1"/>
    <property type="molecule type" value="Genomic_DNA"/>
</dbReference>
<gene>
    <name evidence="7" type="ORF">QD47_13730</name>
</gene>
<feature type="transmembrane region" description="Helical" evidence="6">
    <location>
        <begin position="196"/>
        <end position="214"/>
    </location>
</feature>
<feature type="transmembrane region" description="Helical" evidence="6">
    <location>
        <begin position="63"/>
        <end position="81"/>
    </location>
</feature>
<evidence type="ECO:0000313" key="8">
    <source>
        <dbReference type="Proteomes" id="UP000032534"/>
    </source>
</evidence>
<dbReference type="OrthoDB" id="45037at2"/>
<organism evidence="7 8">
    <name type="scientific">Paenibacillus terrae</name>
    <dbReference type="NCBI Taxonomy" id="159743"/>
    <lineage>
        <taxon>Bacteria</taxon>
        <taxon>Bacillati</taxon>
        <taxon>Bacillota</taxon>
        <taxon>Bacilli</taxon>
        <taxon>Bacillales</taxon>
        <taxon>Paenibacillaceae</taxon>
        <taxon>Paenibacillus</taxon>
    </lineage>
</organism>
<evidence type="ECO:0000256" key="6">
    <source>
        <dbReference type="SAM" id="Phobius"/>
    </source>
</evidence>
<evidence type="ECO:0000256" key="1">
    <source>
        <dbReference type="ARBA" id="ARBA00004651"/>
    </source>
</evidence>
<dbReference type="GO" id="GO:0005886">
    <property type="term" value="C:plasma membrane"/>
    <property type="evidence" value="ECO:0007669"/>
    <property type="project" value="UniProtKB-SubCell"/>
</dbReference>
<keyword evidence="2" id="KW-1003">Cell membrane</keyword>
<comment type="caution">
    <text evidence="7">The sequence shown here is derived from an EMBL/GenBank/DDBJ whole genome shotgun (WGS) entry which is preliminary data.</text>
</comment>
<dbReference type="RefSeq" id="WP_044646669.1">
    <property type="nucleotide sequence ID" value="NZ_JTHP01000025.1"/>
</dbReference>
<keyword evidence="5 6" id="KW-0472">Membrane</keyword>
<feature type="transmembrane region" description="Helical" evidence="6">
    <location>
        <begin position="267"/>
        <end position="289"/>
    </location>
</feature>
<reference evidence="7 8" key="1">
    <citation type="submission" date="2014-11" db="EMBL/GenBank/DDBJ databases">
        <title>Draft Genome Sequences of Paenibacillus polymyxa NRRL B-30509 and Paenibacillus terrae NRRL B-30644, Strains from a Poultry Environment that Produce Tridecaptin A and Paenicidins.</title>
        <authorList>
            <person name="van Belkum M.J."/>
            <person name="Lohans C.T."/>
            <person name="Vederas J.C."/>
        </authorList>
    </citation>
    <scope>NUCLEOTIDE SEQUENCE [LARGE SCALE GENOMIC DNA]</scope>
    <source>
        <strain evidence="7 8">NRRL B-30644</strain>
    </source>
</reference>
<dbReference type="CDD" id="cd06580">
    <property type="entry name" value="TM_PBP1_transp_TpRbsC_like"/>
    <property type="match status" value="1"/>
</dbReference>
<dbReference type="Proteomes" id="UP000032534">
    <property type="component" value="Unassembled WGS sequence"/>
</dbReference>
<feature type="transmembrane region" description="Helical" evidence="6">
    <location>
        <begin position="296"/>
        <end position="318"/>
    </location>
</feature>
<dbReference type="GO" id="GO:0022857">
    <property type="term" value="F:transmembrane transporter activity"/>
    <property type="evidence" value="ECO:0007669"/>
    <property type="project" value="InterPro"/>
</dbReference>
<feature type="transmembrane region" description="Helical" evidence="6">
    <location>
        <begin position="146"/>
        <end position="165"/>
    </location>
</feature>
<protein>
    <submittedName>
        <fullName evidence="7">Branched-chain amino acid ABC transporter permease</fullName>
    </submittedName>
</protein>
<evidence type="ECO:0000256" key="5">
    <source>
        <dbReference type="ARBA" id="ARBA00023136"/>
    </source>
</evidence>
<feature type="transmembrane region" description="Helical" evidence="6">
    <location>
        <begin position="88"/>
        <end position="105"/>
    </location>
</feature>
<keyword evidence="8" id="KW-1185">Reference proteome</keyword>
<name>A0A0D7X0W5_9BACL</name>
<dbReference type="PATRIC" id="fig|159743.3.peg.3050"/>
<feature type="transmembrane region" description="Helical" evidence="6">
    <location>
        <begin position="244"/>
        <end position="261"/>
    </location>
</feature>